<evidence type="ECO:0000259" key="4">
    <source>
        <dbReference type="Pfam" id="PF07987"/>
    </source>
</evidence>
<organism evidence="5 6">
    <name type="scientific">Streptomyces pratens</name>
    <dbReference type="NCBI Taxonomy" id="887456"/>
    <lineage>
        <taxon>Bacteria</taxon>
        <taxon>Bacillati</taxon>
        <taxon>Actinomycetota</taxon>
        <taxon>Actinomycetes</taxon>
        <taxon>Kitasatosporales</taxon>
        <taxon>Streptomycetaceae</taxon>
        <taxon>Streptomyces</taxon>
    </lineage>
</organism>
<dbReference type="Pfam" id="PF07987">
    <property type="entry name" value="DUF1775"/>
    <property type="match status" value="1"/>
</dbReference>
<feature type="signal peptide" evidence="3">
    <location>
        <begin position="1"/>
        <end position="36"/>
    </location>
</feature>
<feature type="domain" description="YncI copper-binding" evidence="4">
    <location>
        <begin position="37"/>
        <end position="167"/>
    </location>
</feature>
<keyword evidence="2" id="KW-0472">Membrane</keyword>
<accession>A0ABW1LSI9</accession>
<evidence type="ECO:0000313" key="5">
    <source>
        <dbReference type="EMBL" id="MFC6054148.1"/>
    </source>
</evidence>
<feature type="chain" id="PRO_5046557444" evidence="3">
    <location>
        <begin position="37"/>
        <end position="250"/>
    </location>
</feature>
<keyword evidence="6" id="KW-1185">Reference proteome</keyword>
<sequence>MFPFLFLERLRAVRRPALVTAATAAAVLLAAGPAAAHVHVESDNAQALAQDVTLTFAAASESADAGITQLRVVLPEGIEPTDVTYGEGPKGWKLTVTDDGYTVKGPAVKAGEDVEHSVVVRQLPDAKELAFKTLQSYSDGRIDRWIELAEPGGDGHGHGNEAPVLELEAAAPGAASVGPSPTAPESAPAPSPAPTAEETTATPSARAAVADSEAEDSGLSSAAWAGIVAVVLAVAAVVAFLVRRRGAARQ</sequence>
<evidence type="ECO:0000256" key="2">
    <source>
        <dbReference type="SAM" id="Phobius"/>
    </source>
</evidence>
<reference evidence="6" key="1">
    <citation type="journal article" date="2019" name="Int. J. Syst. Evol. Microbiol.">
        <title>The Global Catalogue of Microorganisms (GCM) 10K type strain sequencing project: providing services to taxonomists for standard genome sequencing and annotation.</title>
        <authorList>
            <consortium name="The Broad Institute Genomics Platform"/>
            <consortium name="The Broad Institute Genome Sequencing Center for Infectious Disease"/>
            <person name="Wu L."/>
            <person name="Ma J."/>
        </authorList>
    </citation>
    <scope>NUCLEOTIDE SEQUENCE [LARGE SCALE GENOMIC DNA]</scope>
    <source>
        <strain evidence="6">JCM 12763</strain>
    </source>
</reference>
<dbReference type="InterPro" id="IPR012533">
    <property type="entry name" value="YcnI-copper_dom"/>
</dbReference>
<dbReference type="InterPro" id="IPR038507">
    <property type="entry name" value="YcnI-like_sf"/>
</dbReference>
<feature type="compositionally biased region" description="Low complexity" evidence="1">
    <location>
        <begin position="194"/>
        <end position="208"/>
    </location>
</feature>
<dbReference type="Gene3D" id="2.60.40.2230">
    <property type="entry name" value="Uncharacterised protein YcnI-like PF07987, DUF1775"/>
    <property type="match status" value="1"/>
</dbReference>
<dbReference type="RefSeq" id="WP_386392326.1">
    <property type="nucleotide sequence ID" value="NZ_JBHSPT010000003.1"/>
</dbReference>
<gene>
    <name evidence="5" type="ORF">ACFP50_01185</name>
</gene>
<evidence type="ECO:0000313" key="6">
    <source>
        <dbReference type="Proteomes" id="UP001596242"/>
    </source>
</evidence>
<comment type="caution">
    <text evidence="5">The sequence shown here is derived from an EMBL/GenBank/DDBJ whole genome shotgun (WGS) entry which is preliminary data.</text>
</comment>
<name>A0ABW1LSI9_9ACTN</name>
<dbReference type="EMBL" id="JBHSPT010000003">
    <property type="protein sequence ID" value="MFC6054148.1"/>
    <property type="molecule type" value="Genomic_DNA"/>
</dbReference>
<keyword evidence="2" id="KW-1133">Transmembrane helix</keyword>
<dbReference type="Proteomes" id="UP001596242">
    <property type="component" value="Unassembled WGS sequence"/>
</dbReference>
<evidence type="ECO:0000256" key="3">
    <source>
        <dbReference type="SAM" id="SignalP"/>
    </source>
</evidence>
<keyword evidence="3" id="KW-0732">Signal</keyword>
<proteinExistence type="predicted"/>
<feature type="compositionally biased region" description="Low complexity" evidence="1">
    <location>
        <begin position="171"/>
        <end position="186"/>
    </location>
</feature>
<keyword evidence="2" id="KW-0812">Transmembrane</keyword>
<feature type="transmembrane region" description="Helical" evidence="2">
    <location>
        <begin position="222"/>
        <end position="242"/>
    </location>
</feature>
<protein>
    <submittedName>
        <fullName evidence="5">DUF1775 domain-containing protein</fullName>
    </submittedName>
</protein>
<evidence type="ECO:0000256" key="1">
    <source>
        <dbReference type="SAM" id="MobiDB-lite"/>
    </source>
</evidence>
<feature type="region of interest" description="Disordered" evidence="1">
    <location>
        <begin position="171"/>
        <end position="212"/>
    </location>
</feature>